<dbReference type="PROSITE" id="PS00108">
    <property type="entry name" value="PROTEIN_KINASE_ST"/>
    <property type="match status" value="1"/>
</dbReference>
<dbReference type="GeneID" id="105172768"/>
<dbReference type="KEGG" id="sind:105172768"/>
<dbReference type="PANTHER" id="PTHR47987:SF14">
    <property type="entry name" value="RECEPTOR-LIKE CYTOSOLIC SERINE_THREONINE-PROTEIN KINASE RBK2"/>
    <property type="match status" value="1"/>
</dbReference>
<dbReference type="GO" id="GO:0005524">
    <property type="term" value="F:ATP binding"/>
    <property type="evidence" value="ECO:0007669"/>
    <property type="project" value="UniProtKB-UniRule"/>
</dbReference>
<name>A0A8M8V9U0_SESIN</name>
<dbReference type="PROSITE" id="PS50011">
    <property type="entry name" value="PROTEIN_KINASE_DOM"/>
    <property type="match status" value="1"/>
</dbReference>
<dbReference type="RefSeq" id="XP_020553069.1">
    <property type="nucleotide sequence ID" value="XM_020697410.1"/>
</dbReference>
<sequence length="309" mass="35086">MARRKSKSTRENVKIDRNLINSAWRTFTSADLHTATNNFSKENLIGKGGYAEVYKGCLPDGQLVAIKRLNKGVSEEHVVNFLSEIGIIAHVKHPNTTKMVGYGVEGGVYLVLQLSKFGSLSSLLHNSTKKLDWRTRYKIILGIAEGLLYLHEYCERRIIHRDIKADNILLSEDFEPQICDFGLSKWLPKQWSHNNATKFEGTFGYFAPEYFMHGIFDEKTDIFSFGVLLLEIITGRPALDESKKSLLLWAKPLLDSNAITEVLDPSLSNDYDPTEMGHVVSTATMCTEQSPVLRPRMHQARCNYLFVIR</sequence>
<evidence type="ECO:0000256" key="3">
    <source>
        <dbReference type="ARBA" id="ARBA00022490"/>
    </source>
</evidence>
<evidence type="ECO:0000256" key="13">
    <source>
        <dbReference type="PROSITE-ProRule" id="PRU10141"/>
    </source>
</evidence>
<evidence type="ECO:0000256" key="12">
    <source>
        <dbReference type="ARBA" id="ARBA00063228"/>
    </source>
</evidence>
<keyword evidence="8" id="KW-0418">Kinase</keyword>
<evidence type="ECO:0000256" key="14">
    <source>
        <dbReference type="RuleBase" id="RU000304"/>
    </source>
</evidence>
<dbReference type="SMART" id="SM00220">
    <property type="entry name" value="S_TKc"/>
    <property type="match status" value="1"/>
</dbReference>
<evidence type="ECO:0000256" key="2">
    <source>
        <dbReference type="ARBA" id="ARBA00012513"/>
    </source>
</evidence>
<keyword evidence="5" id="KW-0597">Phosphoprotein</keyword>
<dbReference type="FunFam" id="3.30.200.20:FF:000389">
    <property type="entry name" value="Receptor-like cytosolic serine/threonine-protein kinase RBK1"/>
    <property type="match status" value="1"/>
</dbReference>
<dbReference type="InterPro" id="IPR008271">
    <property type="entry name" value="Ser/Thr_kinase_AS"/>
</dbReference>
<keyword evidence="3" id="KW-0963">Cytoplasm</keyword>
<comment type="similarity">
    <text evidence="14">Belongs to the protein kinase superfamily.</text>
</comment>
<evidence type="ECO:0000256" key="6">
    <source>
        <dbReference type="ARBA" id="ARBA00022679"/>
    </source>
</evidence>
<organism evidence="16 17">
    <name type="scientific">Sesamum indicum</name>
    <name type="common">Oriental sesame</name>
    <name type="synonym">Sesamum orientale</name>
    <dbReference type="NCBI Taxonomy" id="4182"/>
    <lineage>
        <taxon>Eukaryota</taxon>
        <taxon>Viridiplantae</taxon>
        <taxon>Streptophyta</taxon>
        <taxon>Embryophyta</taxon>
        <taxon>Tracheophyta</taxon>
        <taxon>Spermatophyta</taxon>
        <taxon>Magnoliopsida</taxon>
        <taxon>eudicotyledons</taxon>
        <taxon>Gunneridae</taxon>
        <taxon>Pentapetalae</taxon>
        <taxon>asterids</taxon>
        <taxon>lamiids</taxon>
        <taxon>Lamiales</taxon>
        <taxon>Pedaliaceae</taxon>
        <taxon>Sesamum</taxon>
    </lineage>
</organism>
<dbReference type="AlphaFoldDB" id="A0A8M8V9U0"/>
<dbReference type="Pfam" id="PF07714">
    <property type="entry name" value="PK_Tyr_Ser-Thr"/>
    <property type="match status" value="1"/>
</dbReference>
<dbReference type="InterPro" id="IPR011009">
    <property type="entry name" value="Kinase-like_dom_sf"/>
</dbReference>
<dbReference type="SUPFAM" id="SSF56112">
    <property type="entry name" value="Protein kinase-like (PK-like)"/>
    <property type="match status" value="1"/>
</dbReference>
<keyword evidence="9 13" id="KW-0067">ATP-binding</keyword>
<keyword evidence="6" id="KW-0808">Transferase</keyword>
<evidence type="ECO:0000256" key="5">
    <source>
        <dbReference type="ARBA" id="ARBA00022553"/>
    </source>
</evidence>
<dbReference type="GO" id="GO:0051020">
    <property type="term" value="F:GTPase binding"/>
    <property type="evidence" value="ECO:0007669"/>
    <property type="project" value="UniProtKB-ARBA"/>
</dbReference>
<comment type="subcellular location">
    <subcellularLocation>
        <location evidence="1">Cytoplasm</location>
    </subcellularLocation>
</comment>
<gene>
    <name evidence="17" type="primary">LOC105172768</name>
</gene>
<accession>A0A8M8V9U0</accession>
<evidence type="ECO:0000256" key="11">
    <source>
        <dbReference type="ARBA" id="ARBA00048679"/>
    </source>
</evidence>
<dbReference type="InterPro" id="IPR017441">
    <property type="entry name" value="Protein_kinase_ATP_BS"/>
</dbReference>
<dbReference type="GO" id="GO:0005737">
    <property type="term" value="C:cytoplasm"/>
    <property type="evidence" value="ECO:0007669"/>
    <property type="project" value="UniProtKB-SubCell"/>
</dbReference>
<evidence type="ECO:0000256" key="1">
    <source>
        <dbReference type="ARBA" id="ARBA00004496"/>
    </source>
</evidence>
<dbReference type="Gene3D" id="1.10.510.10">
    <property type="entry name" value="Transferase(Phosphotransferase) domain 1"/>
    <property type="match status" value="1"/>
</dbReference>
<evidence type="ECO:0000256" key="9">
    <source>
        <dbReference type="ARBA" id="ARBA00022840"/>
    </source>
</evidence>
<dbReference type="InterPro" id="IPR046958">
    <property type="entry name" value="RBK1/2/STUNTED"/>
</dbReference>
<evidence type="ECO:0000256" key="10">
    <source>
        <dbReference type="ARBA" id="ARBA00047899"/>
    </source>
</evidence>
<reference evidence="17" key="1">
    <citation type="journal article" date="2012" name="BMC Genomics">
        <title>Development and validation of genic-SSR markers in sesame by RNA-seq.</title>
        <authorList>
            <person name="Zhang H."/>
            <person name="Wei L."/>
            <person name="Miao H."/>
            <person name="Zhang T."/>
            <person name="Wang C."/>
        </authorList>
    </citation>
    <scope>NUCLEOTIDE SEQUENCE</scope>
</reference>
<feature type="binding site" evidence="13">
    <location>
        <position position="67"/>
    </location>
    <ligand>
        <name>ATP</name>
        <dbReference type="ChEBI" id="CHEBI:30616"/>
    </ligand>
</feature>
<dbReference type="Proteomes" id="UP000504604">
    <property type="component" value="Linkage group LG10"/>
</dbReference>
<evidence type="ECO:0000313" key="16">
    <source>
        <dbReference type="Proteomes" id="UP000504604"/>
    </source>
</evidence>
<dbReference type="PANTHER" id="PTHR47987">
    <property type="entry name" value="OS08G0249100 PROTEIN"/>
    <property type="match status" value="1"/>
</dbReference>
<comment type="subunit">
    <text evidence="12">Interacts with ARAC5 and ARAC10.</text>
</comment>
<dbReference type="OrthoDB" id="4062651at2759"/>
<reference evidence="17" key="2">
    <citation type="submission" date="2025-08" db="UniProtKB">
        <authorList>
            <consortium name="RefSeq"/>
        </authorList>
    </citation>
    <scope>IDENTIFICATION</scope>
</reference>
<dbReference type="InterPro" id="IPR000719">
    <property type="entry name" value="Prot_kinase_dom"/>
</dbReference>
<evidence type="ECO:0000256" key="8">
    <source>
        <dbReference type="ARBA" id="ARBA00022777"/>
    </source>
</evidence>
<dbReference type="GO" id="GO:0004674">
    <property type="term" value="F:protein serine/threonine kinase activity"/>
    <property type="evidence" value="ECO:0007669"/>
    <property type="project" value="UniProtKB-KW"/>
</dbReference>
<dbReference type="InterPro" id="IPR001245">
    <property type="entry name" value="Ser-Thr/Tyr_kinase_cat_dom"/>
</dbReference>
<feature type="domain" description="Protein kinase" evidence="15">
    <location>
        <begin position="39"/>
        <end position="307"/>
    </location>
</feature>
<evidence type="ECO:0000256" key="7">
    <source>
        <dbReference type="ARBA" id="ARBA00022741"/>
    </source>
</evidence>
<dbReference type="Gene3D" id="3.30.200.20">
    <property type="entry name" value="Phosphorylase Kinase, domain 1"/>
    <property type="match status" value="1"/>
</dbReference>
<proteinExistence type="inferred from homology"/>
<protein>
    <recommendedName>
        <fullName evidence="2">non-specific serine/threonine protein kinase</fullName>
        <ecNumber evidence="2">2.7.11.1</ecNumber>
    </recommendedName>
</protein>
<evidence type="ECO:0000313" key="17">
    <source>
        <dbReference type="RefSeq" id="XP_020553069.1"/>
    </source>
</evidence>
<dbReference type="PROSITE" id="PS00107">
    <property type="entry name" value="PROTEIN_KINASE_ATP"/>
    <property type="match status" value="1"/>
</dbReference>
<dbReference type="FunFam" id="1.10.510.10:FF:000335">
    <property type="entry name" value="receptor-like cytosolic serine/threonine-protein kinase RBK2"/>
    <property type="match status" value="1"/>
</dbReference>
<evidence type="ECO:0000259" key="15">
    <source>
        <dbReference type="PROSITE" id="PS50011"/>
    </source>
</evidence>
<comment type="catalytic activity">
    <reaction evidence="11">
        <text>L-seryl-[protein] + ATP = O-phospho-L-seryl-[protein] + ADP + H(+)</text>
        <dbReference type="Rhea" id="RHEA:17989"/>
        <dbReference type="Rhea" id="RHEA-COMP:9863"/>
        <dbReference type="Rhea" id="RHEA-COMP:11604"/>
        <dbReference type="ChEBI" id="CHEBI:15378"/>
        <dbReference type="ChEBI" id="CHEBI:29999"/>
        <dbReference type="ChEBI" id="CHEBI:30616"/>
        <dbReference type="ChEBI" id="CHEBI:83421"/>
        <dbReference type="ChEBI" id="CHEBI:456216"/>
        <dbReference type="EC" id="2.7.11.1"/>
    </reaction>
</comment>
<keyword evidence="7 13" id="KW-0547">Nucleotide-binding</keyword>
<keyword evidence="16" id="KW-1185">Reference proteome</keyword>
<keyword evidence="4 14" id="KW-0723">Serine/threonine-protein kinase</keyword>
<dbReference type="EC" id="2.7.11.1" evidence="2"/>
<evidence type="ECO:0000256" key="4">
    <source>
        <dbReference type="ARBA" id="ARBA00022527"/>
    </source>
</evidence>
<comment type="catalytic activity">
    <reaction evidence="10">
        <text>L-threonyl-[protein] + ATP = O-phospho-L-threonyl-[protein] + ADP + H(+)</text>
        <dbReference type="Rhea" id="RHEA:46608"/>
        <dbReference type="Rhea" id="RHEA-COMP:11060"/>
        <dbReference type="Rhea" id="RHEA-COMP:11605"/>
        <dbReference type="ChEBI" id="CHEBI:15378"/>
        <dbReference type="ChEBI" id="CHEBI:30013"/>
        <dbReference type="ChEBI" id="CHEBI:30616"/>
        <dbReference type="ChEBI" id="CHEBI:61977"/>
        <dbReference type="ChEBI" id="CHEBI:456216"/>
        <dbReference type="EC" id="2.7.11.1"/>
    </reaction>
</comment>